<comment type="domain">
    <text evidence="5">A Gly-cisPro motif from one monomer fits into the active site of the other monomer to allow specific chiral rejection of L-amino acids.</text>
</comment>
<dbReference type="PANTHER" id="PTHR10472">
    <property type="entry name" value="D-TYROSYL-TRNA TYR DEACYLASE"/>
    <property type="match status" value="1"/>
</dbReference>
<comment type="caution">
    <text evidence="6">The sequence shown here is derived from an EMBL/GenBank/DDBJ whole genome shotgun (WGS) entry which is preliminary data.</text>
</comment>
<dbReference type="STRING" id="1423755.FC40_GL000811"/>
<keyword evidence="3 5" id="KW-0820">tRNA-binding</keyword>
<dbReference type="HAMAP" id="MF_00518">
    <property type="entry name" value="Deacylase_Dtd"/>
    <property type="match status" value="1"/>
</dbReference>
<comment type="catalytic activity">
    <reaction evidence="5">
        <text>a D-aminoacyl-tRNA + H2O = a tRNA + a D-alpha-amino acid + H(+)</text>
        <dbReference type="Rhea" id="RHEA:13953"/>
        <dbReference type="Rhea" id="RHEA-COMP:10123"/>
        <dbReference type="Rhea" id="RHEA-COMP:10124"/>
        <dbReference type="ChEBI" id="CHEBI:15377"/>
        <dbReference type="ChEBI" id="CHEBI:15378"/>
        <dbReference type="ChEBI" id="CHEBI:59871"/>
        <dbReference type="ChEBI" id="CHEBI:78442"/>
        <dbReference type="ChEBI" id="CHEBI:79333"/>
        <dbReference type="EC" id="3.1.1.96"/>
    </reaction>
</comment>
<dbReference type="GO" id="GO:0106026">
    <property type="term" value="F:Gly-tRNA(Ala) deacylase activity"/>
    <property type="evidence" value="ECO:0007669"/>
    <property type="project" value="UniProtKB-UniRule"/>
</dbReference>
<dbReference type="InterPro" id="IPR003732">
    <property type="entry name" value="Daa-tRNA_deacyls_DTD"/>
</dbReference>
<organism evidence="6 7">
    <name type="scientific">Ligilactobacillus hayakitensis DSM 18933 = JCM 14209</name>
    <dbReference type="NCBI Taxonomy" id="1423755"/>
    <lineage>
        <taxon>Bacteria</taxon>
        <taxon>Bacillati</taxon>
        <taxon>Bacillota</taxon>
        <taxon>Bacilli</taxon>
        <taxon>Lactobacillales</taxon>
        <taxon>Lactobacillaceae</taxon>
        <taxon>Ligilactobacillus</taxon>
    </lineage>
</organism>
<dbReference type="GO" id="GO:0019478">
    <property type="term" value="P:D-amino acid catabolic process"/>
    <property type="evidence" value="ECO:0007669"/>
    <property type="project" value="UniProtKB-UniRule"/>
</dbReference>
<evidence type="ECO:0000313" key="7">
    <source>
        <dbReference type="Proteomes" id="UP000051054"/>
    </source>
</evidence>
<comment type="subcellular location">
    <subcellularLocation>
        <location evidence="5">Cytoplasm</location>
    </subcellularLocation>
</comment>
<sequence>MRVLVQRVNNANVKVEGEILGQIKEGLLLFVGFKEGDGIEEIQYMVRKILNARIFSDEDGKMNLNVSQVKGKILSISQFTLYAKTKKGNRPSFSEAQNPAEANQNYELFNDELRKNNIEVQTGEFGADMKVELVNDGPVTIMYDTDEA</sequence>
<keyword evidence="4 5" id="KW-0694">RNA-binding</keyword>
<gene>
    <name evidence="5" type="primary">dtd</name>
    <name evidence="6" type="ORF">FC40_GL000811</name>
</gene>
<evidence type="ECO:0000256" key="1">
    <source>
        <dbReference type="ARBA" id="ARBA00009673"/>
    </source>
</evidence>
<comment type="catalytic activity">
    <reaction evidence="5">
        <text>glycyl-tRNA(Ala) + H2O = tRNA(Ala) + glycine + H(+)</text>
        <dbReference type="Rhea" id="RHEA:53744"/>
        <dbReference type="Rhea" id="RHEA-COMP:9657"/>
        <dbReference type="Rhea" id="RHEA-COMP:13640"/>
        <dbReference type="ChEBI" id="CHEBI:15377"/>
        <dbReference type="ChEBI" id="CHEBI:15378"/>
        <dbReference type="ChEBI" id="CHEBI:57305"/>
        <dbReference type="ChEBI" id="CHEBI:78442"/>
        <dbReference type="ChEBI" id="CHEBI:78522"/>
    </reaction>
</comment>
<keyword evidence="2 5" id="KW-0963">Cytoplasm</keyword>
<dbReference type="FunFam" id="3.50.80.10:FF:000001">
    <property type="entry name" value="D-aminoacyl-tRNA deacylase"/>
    <property type="match status" value="1"/>
</dbReference>
<feature type="short sequence motif" description="Gly-cisPro motif, important for rejection of L-amino acids" evidence="5">
    <location>
        <begin position="137"/>
        <end position="138"/>
    </location>
</feature>
<dbReference type="PATRIC" id="fig|1423755.3.peg.865"/>
<dbReference type="EMBL" id="AZGD01000090">
    <property type="protein sequence ID" value="KRM19022.1"/>
    <property type="molecule type" value="Genomic_DNA"/>
</dbReference>
<dbReference type="Gene3D" id="3.50.80.10">
    <property type="entry name" value="D-tyrosyl-tRNA(Tyr) deacylase"/>
    <property type="match status" value="1"/>
</dbReference>
<dbReference type="GO" id="GO:0005737">
    <property type="term" value="C:cytoplasm"/>
    <property type="evidence" value="ECO:0007669"/>
    <property type="project" value="UniProtKB-SubCell"/>
</dbReference>
<reference evidence="6 7" key="1">
    <citation type="journal article" date="2015" name="Genome Announc.">
        <title>Expanding the biotechnology potential of lactobacilli through comparative genomics of 213 strains and associated genera.</title>
        <authorList>
            <person name="Sun Z."/>
            <person name="Harris H.M."/>
            <person name="McCann A."/>
            <person name="Guo C."/>
            <person name="Argimon S."/>
            <person name="Zhang W."/>
            <person name="Yang X."/>
            <person name="Jeffery I.B."/>
            <person name="Cooney J.C."/>
            <person name="Kagawa T.F."/>
            <person name="Liu W."/>
            <person name="Song Y."/>
            <person name="Salvetti E."/>
            <person name="Wrobel A."/>
            <person name="Rasinkangas P."/>
            <person name="Parkhill J."/>
            <person name="Rea M.C."/>
            <person name="O'Sullivan O."/>
            <person name="Ritari J."/>
            <person name="Douillard F.P."/>
            <person name="Paul Ross R."/>
            <person name="Yang R."/>
            <person name="Briner A.E."/>
            <person name="Felis G.E."/>
            <person name="de Vos W.M."/>
            <person name="Barrangou R."/>
            <person name="Klaenhammer T.R."/>
            <person name="Caufield P.W."/>
            <person name="Cui Y."/>
            <person name="Zhang H."/>
            <person name="O'Toole P.W."/>
        </authorList>
    </citation>
    <scope>NUCLEOTIDE SEQUENCE [LARGE SCALE GENOMIC DNA]</scope>
    <source>
        <strain evidence="6 7">DSM 18933</strain>
    </source>
</reference>
<dbReference type="OrthoDB" id="9801395at2"/>
<dbReference type="AlphaFoldDB" id="A0A0R1WMK2"/>
<comment type="function">
    <text evidence="5">An aminoacyl-tRNA editing enzyme that deacylates mischarged D-aminoacyl-tRNAs. Also deacylates mischarged glycyl-tRNA(Ala), protecting cells against glycine mischarging by AlaRS. Acts via tRNA-based rather than protein-based catalysis; rejects L-amino acids rather than detecting D-amino acids in the active site. By recycling D-aminoacyl-tRNA to D-amino acids and free tRNA molecules, this enzyme counteracts the toxicity associated with the formation of D-aminoacyl-tRNA entities in vivo and helps enforce protein L-homochirality.</text>
</comment>
<dbReference type="EC" id="3.1.1.96" evidence="5"/>
<dbReference type="eggNOG" id="COG1490">
    <property type="taxonomic scope" value="Bacteria"/>
</dbReference>
<proteinExistence type="inferred from homology"/>
<name>A0A0R1WMK2_9LACO</name>
<evidence type="ECO:0000313" key="6">
    <source>
        <dbReference type="EMBL" id="KRM19022.1"/>
    </source>
</evidence>
<dbReference type="Pfam" id="PF02580">
    <property type="entry name" value="Tyr_Deacylase"/>
    <property type="match status" value="1"/>
</dbReference>
<accession>A0A0R1WMK2</accession>
<keyword evidence="5" id="KW-0378">Hydrolase</keyword>
<comment type="subunit">
    <text evidence="5">Homodimer.</text>
</comment>
<evidence type="ECO:0000256" key="2">
    <source>
        <dbReference type="ARBA" id="ARBA00022490"/>
    </source>
</evidence>
<dbReference type="RefSeq" id="WP_025021711.1">
    <property type="nucleotide sequence ID" value="NZ_AZGD01000090.1"/>
</dbReference>
<evidence type="ECO:0000256" key="5">
    <source>
        <dbReference type="HAMAP-Rule" id="MF_00518"/>
    </source>
</evidence>
<dbReference type="PANTHER" id="PTHR10472:SF5">
    <property type="entry name" value="D-AMINOACYL-TRNA DEACYLASE 1"/>
    <property type="match status" value="1"/>
</dbReference>
<dbReference type="SUPFAM" id="SSF69500">
    <property type="entry name" value="DTD-like"/>
    <property type="match status" value="1"/>
</dbReference>
<dbReference type="GO" id="GO:0051500">
    <property type="term" value="F:D-tyrosyl-tRNA(Tyr) deacylase activity"/>
    <property type="evidence" value="ECO:0007669"/>
    <property type="project" value="TreeGrafter"/>
</dbReference>
<dbReference type="GO" id="GO:0000049">
    <property type="term" value="F:tRNA binding"/>
    <property type="evidence" value="ECO:0007669"/>
    <property type="project" value="UniProtKB-UniRule"/>
</dbReference>
<keyword evidence="7" id="KW-1185">Reference proteome</keyword>
<dbReference type="InterPro" id="IPR023509">
    <property type="entry name" value="DTD-like_sf"/>
</dbReference>
<protein>
    <recommendedName>
        <fullName evidence="5">D-aminoacyl-tRNA deacylase</fullName>
        <shortName evidence="5">DTD</shortName>
        <ecNumber evidence="5">3.1.1.96</ecNumber>
    </recommendedName>
    <alternativeName>
        <fullName evidence="5">Gly-tRNA(Ala) deacylase</fullName>
        <ecNumber evidence="5">3.1.1.-</ecNumber>
    </alternativeName>
</protein>
<dbReference type="NCBIfam" id="TIGR00256">
    <property type="entry name" value="D-aminoacyl-tRNA deacylase"/>
    <property type="match status" value="1"/>
</dbReference>
<dbReference type="CDD" id="cd00563">
    <property type="entry name" value="Dtyr_deacylase"/>
    <property type="match status" value="1"/>
</dbReference>
<dbReference type="EC" id="3.1.1.-" evidence="5"/>
<comment type="similarity">
    <text evidence="1 5">Belongs to the DTD family.</text>
</comment>
<dbReference type="Proteomes" id="UP000051054">
    <property type="component" value="Unassembled WGS sequence"/>
</dbReference>
<evidence type="ECO:0000256" key="4">
    <source>
        <dbReference type="ARBA" id="ARBA00022884"/>
    </source>
</evidence>
<evidence type="ECO:0000256" key="3">
    <source>
        <dbReference type="ARBA" id="ARBA00022555"/>
    </source>
</evidence>
<dbReference type="GO" id="GO:0043908">
    <property type="term" value="F:Ser(Gly)-tRNA(Ala) hydrolase activity"/>
    <property type="evidence" value="ECO:0007669"/>
    <property type="project" value="UniProtKB-UniRule"/>
</dbReference>